<evidence type="ECO:0000313" key="1">
    <source>
        <dbReference type="EMBL" id="KAK1119905.1"/>
    </source>
</evidence>
<dbReference type="EMBL" id="JAHYIQ010000034">
    <property type="protein sequence ID" value="KAK1119905.1"/>
    <property type="molecule type" value="Genomic_DNA"/>
</dbReference>
<proteinExistence type="predicted"/>
<dbReference type="AlphaFoldDB" id="A0AA40KGV1"/>
<dbReference type="Proteomes" id="UP001177670">
    <property type="component" value="Unassembled WGS sequence"/>
</dbReference>
<reference evidence="1" key="1">
    <citation type="submission" date="2021-10" db="EMBL/GenBank/DDBJ databases">
        <title>Melipona bicolor Genome sequencing and assembly.</title>
        <authorList>
            <person name="Araujo N.S."/>
            <person name="Arias M.C."/>
        </authorList>
    </citation>
    <scope>NUCLEOTIDE SEQUENCE</scope>
    <source>
        <strain evidence="1">USP_2M_L1-L4_2017</strain>
        <tissue evidence="1">Whole body</tissue>
    </source>
</reference>
<accession>A0AA40KGV1</accession>
<keyword evidence="2" id="KW-1185">Reference proteome</keyword>
<gene>
    <name evidence="1" type="ORF">K0M31_012978</name>
</gene>
<sequence length="69" mass="7810">MKAAVRQSEDQGQRCLKRRLVLAGPGCTDWPHTVAHWMSNTCTERAAARAEPEVFERCECSHPTRQKSV</sequence>
<protein>
    <submittedName>
        <fullName evidence="1">Uncharacterized protein</fullName>
    </submittedName>
</protein>
<name>A0AA40KGV1_9HYME</name>
<evidence type="ECO:0000313" key="2">
    <source>
        <dbReference type="Proteomes" id="UP001177670"/>
    </source>
</evidence>
<comment type="caution">
    <text evidence="1">The sequence shown here is derived from an EMBL/GenBank/DDBJ whole genome shotgun (WGS) entry which is preliminary data.</text>
</comment>
<organism evidence="1 2">
    <name type="scientific">Melipona bicolor</name>
    <dbReference type="NCBI Taxonomy" id="60889"/>
    <lineage>
        <taxon>Eukaryota</taxon>
        <taxon>Metazoa</taxon>
        <taxon>Ecdysozoa</taxon>
        <taxon>Arthropoda</taxon>
        <taxon>Hexapoda</taxon>
        <taxon>Insecta</taxon>
        <taxon>Pterygota</taxon>
        <taxon>Neoptera</taxon>
        <taxon>Endopterygota</taxon>
        <taxon>Hymenoptera</taxon>
        <taxon>Apocrita</taxon>
        <taxon>Aculeata</taxon>
        <taxon>Apoidea</taxon>
        <taxon>Anthophila</taxon>
        <taxon>Apidae</taxon>
        <taxon>Melipona</taxon>
    </lineage>
</organism>